<evidence type="ECO:0000313" key="2">
    <source>
        <dbReference type="EMBL" id="NDY43462.1"/>
    </source>
</evidence>
<keyword evidence="1" id="KW-0732">Signal</keyword>
<name>A0A6N9TQB7_DISTH</name>
<dbReference type="AlphaFoldDB" id="A0A6N9TQB7"/>
<evidence type="ECO:0000256" key="1">
    <source>
        <dbReference type="SAM" id="SignalP"/>
    </source>
</evidence>
<gene>
    <name evidence="2" type="ORF">G3N55_11490</name>
</gene>
<dbReference type="Proteomes" id="UP000469346">
    <property type="component" value="Unassembled WGS sequence"/>
</dbReference>
<accession>A0A6N9TQB7</accession>
<feature type="signal peptide" evidence="1">
    <location>
        <begin position="1"/>
        <end position="26"/>
    </location>
</feature>
<dbReference type="UniPathway" id="UPA00694"/>
<feature type="chain" id="PRO_5039886495" evidence="1">
    <location>
        <begin position="27"/>
        <end position="336"/>
    </location>
</feature>
<proteinExistence type="predicted"/>
<dbReference type="GO" id="GO:0016020">
    <property type="term" value="C:membrane"/>
    <property type="evidence" value="ECO:0007669"/>
    <property type="project" value="InterPro"/>
</dbReference>
<dbReference type="RefSeq" id="WP_163299692.1">
    <property type="nucleotide sequence ID" value="NZ_JAAGRR010000178.1"/>
</dbReference>
<keyword evidence="3" id="KW-1185">Reference proteome</keyword>
<protein>
    <submittedName>
        <fullName evidence="2">Uncharacterized protein</fullName>
    </submittedName>
</protein>
<organism evidence="2 3">
    <name type="scientific">Dissulfurirhabdus thermomarina</name>
    <dbReference type="NCBI Taxonomy" id="1765737"/>
    <lineage>
        <taxon>Bacteria</taxon>
        <taxon>Deltaproteobacteria</taxon>
        <taxon>Dissulfurirhabdaceae</taxon>
        <taxon>Dissulfurirhabdus</taxon>
    </lineage>
</organism>
<dbReference type="InterPro" id="IPR018513">
    <property type="entry name" value="Cell_synthase_bac"/>
</dbReference>
<dbReference type="GO" id="GO:0006011">
    <property type="term" value="P:UDP-alpha-D-glucose metabolic process"/>
    <property type="evidence" value="ECO:0007669"/>
    <property type="project" value="InterPro"/>
</dbReference>
<comment type="caution">
    <text evidence="2">The sequence shown here is derived from an EMBL/GenBank/DDBJ whole genome shotgun (WGS) entry which is preliminary data.</text>
</comment>
<evidence type="ECO:0000313" key="3">
    <source>
        <dbReference type="Proteomes" id="UP000469346"/>
    </source>
</evidence>
<sequence length="336" mass="35588">MRRNRIGWCAAAVCLAGAWLAGPACAGVRVGPGPFADRTFPYVRVGKAFSGTPLETDRALVPAVRVVVGAAEPAPVVQAAALVAAAVAAWTDDPGVTAAESAAGDFPEILRLDTEIPPAEVRDFPLVVVGTQNRLAERLSAAAGPMPEGPAVWRVAKGLPGGRDVLWVRGRDPAEIRAAARYLAHRRLYFKQGAYQGFFGFVRLRGLIERGQFAAAAAAYDEPGGLLGCGKPMMLILPHLSEKPPALRETAARRNRLVLKDLRGAVAARDGARALAAWRSAMQTCYACHLGRGGPRFRPFAPSPEPHRLHGRIASGFGLRCIDCHAGSTARAGYGH</sequence>
<reference evidence="2 3" key="1">
    <citation type="submission" date="2020-02" db="EMBL/GenBank/DDBJ databases">
        <title>Comparative genomics of sulfur disproportionating microorganisms.</title>
        <authorList>
            <person name="Ward L.M."/>
            <person name="Bertran E."/>
            <person name="Johnston D.T."/>
        </authorList>
    </citation>
    <scope>NUCLEOTIDE SEQUENCE [LARGE SCALE GENOMIC DNA]</scope>
    <source>
        <strain evidence="2 3">DSM 100025</strain>
    </source>
</reference>
<dbReference type="EMBL" id="JAAGRR010000178">
    <property type="protein sequence ID" value="NDY43462.1"/>
    <property type="molecule type" value="Genomic_DNA"/>
</dbReference>
<dbReference type="Pfam" id="PF03170">
    <property type="entry name" value="BcsB"/>
    <property type="match status" value="1"/>
</dbReference>